<evidence type="ECO:0000259" key="8">
    <source>
        <dbReference type="Pfam" id="PF14322"/>
    </source>
</evidence>
<evidence type="ECO:0000256" key="5">
    <source>
        <dbReference type="ARBA" id="ARBA00023237"/>
    </source>
</evidence>
<dbReference type="GO" id="GO:0009279">
    <property type="term" value="C:cell outer membrane"/>
    <property type="evidence" value="ECO:0007669"/>
    <property type="project" value="UniProtKB-SubCell"/>
</dbReference>
<keyword evidence="4" id="KW-0472">Membrane</keyword>
<evidence type="ECO:0000256" key="6">
    <source>
        <dbReference type="SAM" id="SignalP"/>
    </source>
</evidence>
<evidence type="ECO:0000256" key="3">
    <source>
        <dbReference type="ARBA" id="ARBA00022729"/>
    </source>
</evidence>
<feature type="domain" description="SusD-like N-terminal" evidence="8">
    <location>
        <begin position="27"/>
        <end position="211"/>
    </location>
</feature>
<dbReference type="Pfam" id="PF14322">
    <property type="entry name" value="SusD-like_3"/>
    <property type="match status" value="1"/>
</dbReference>
<dbReference type="InterPro" id="IPR012944">
    <property type="entry name" value="SusD_RagB_dom"/>
</dbReference>
<feature type="chain" id="PRO_5043874040" evidence="6">
    <location>
        <begin position="25"/>
        <end position="548"/>
    </location>
</feature>
<comment type="subcellular location">
    <subcellularLocation>
        <location evidence="1">Cell outer membrane</location>
    </subcellularLocation>
</comment>
<dbReference type="InterPro" id="IPR011990">
    <property type="entry name" value="TPR-like_helical_dom_sf"/>
</dbReference>
<accession>A0AAU8FLD7</accession>
<organism evidence="9">
    <name type="scientific">Dyadobacter sp. 676</name>
    <dbReference type="NCBI Taxonomy" id="3088362"/>
    <lineage>
        <taxon>Bacteria</taxon>
        <taxon>Pseudomonadati</taxon>
        <taxon>Bacteroidota</taxon>
        <taxon>Cytophagia</taxon>
        <taxon>Cytophagales</taxon>
        <taxon>Spirosomataceae</taxon>
        <taxon>Dyadobacter</taxon>
    </lineage>
</organism>
<keyword evidence="3 6" id="KW-0732">Signal</keyword>
<evidence type="ECO:0000259" key="7">
    <source>
        <dbReference type="Pfam" id="PF07980"/>
    </source>
</evidence>
<keyword evidence="5" id="KW-0998">Cell outer membrane</keyword>
<dbReference type="SUPFAM" id="SSF48452">
    <property type="entry name" value="TPR-like"/>
    <property type="match status" value="1"/>
</dbReference>
<evidence type="ECO:0000313" key="9">
    <source>
        <dbReference type="EMBL" id="XCH24580.1"/>
    </source>
</evidence>
<comment type="similarity">
    <text evidence="2">Belongs to the SusD family.</text>
</comment>
<sequence length="548" mass="61325">MKPKIASILTRHLLMMILTGCCLACNKFLDVTPTDQIPDEGVWADTRTADLFLNNVYSGLPGPFNTFDPVENFTDNAMNGVNGQPSRVLYANSVYTASNTPNNWAQYANIRKANLFIEKVTASALDETWKKLRLAEARFLRAYYYQLLWTYHGGVPIITNTLNQNTQGENIFRPRNTDEETYKFIVDECAAIAPDLPLKAEAGRVSRVAALTLKGWCELFHASPLKNPSNEKVRWEAAAATNKQVIDLGSHSLFPDYETMFYEGNNNNQEVIFAKQYLGGTALGAGREGLQGPWIVGGVQRAYGGVDPTQELVDEYAMANGLPISDPQSGYDLQKPYVNREKRFYQSIIYDGSTWLGSEMVMKQGVGSRNATDLSNTNEATNTGYYLRKGLDPKYAVNGNHMLSSANFIIFRYAEVLLSYAEARNEASGPDASVYEAVNKVRARSELPALKAGLSQAQMRVAIQRERRVELAFEEKRWYDLIRLKAAEKNLNGTLHGIRIDQVGGKWVYTVIAAPDGSRTFYPEKNYLFPIPQSALNQNTKLTQNPNY</sequence>
<name>A0AAU8FLD7_9BACT</name>
<dbReference type="Gene3D" id="1.25.40.390">
    <property type="match status" value="1"/>
</dbReference>
<gene>
    <name evidence="9" type="ORF">ABV298_30515</name>
</gene>
<dbReference type="RefSeq" id="WP_353719895.1">
    <property type="nucleotide sequence ID" value="NZ_CP159289.1"/>
</dbReference>
<feature type="domain" description="RagB/SusD" evidence="7">
    <location>
        <begin position="269"/>
        <end position="548"/>
    </location>
</feature>
<dbReference type="Pfam" id="PF07980">
    <property type="entry name" value="SusD_RagB"/>
    <property type="match status" value="1"/>
</dbReference>
<evidence type="ECO:0000256" key="2">
    <source>
        <dbReference type="ARBA" id="ARBA00006275"/>
    </source>
</evidence>
<dbReference type="AlphaFoldDB" id="A0AAU8FLD7"/>
<dbReference type="EMBL" id="CP159289">
    <property type="protein sequence ID" value="XCH24580.1"/>
    <property type="molecule type" value="Genomic_DNA"/>
</dbReference>
<proteinExistence type="inferred from homology"/>
<evidence type="ECO:0000256" key="1">
    <source>
        <dbReference type="ARBA" id="ARBA00004442"/>
    </source>
</evidence>
<feature type="signal peptide" evidence="6">
    <location>
        <begin position="1"/>
        <end position="24"/>
    </location>
</feature>
<dbReference type="InterPro" id="IPR033985">
    <property type="entry name" value="SusD-like_N"/>
</dbReference>
<reference evidence="9" key="1">
    <citation type="submission" date="2024-06" db="EMBL/GenBank/DDBJ databases">
        <title>Sequencing and assembly of the genome of Dyadobacter sp. strain 676, a symbiont of Cyamopsis tetragonoloba.</title>
        <authorList>
            <person name="Guro P."/>
            <person name="Sazanova A."/>
            <person name="Kuznetsova I."/>
            <person name="Belimov A."/>
            <person name="Safronova V."/>
        </authorList>
    </citation>
    <scope>NUCLEOTIDE SEQUENCE</scope>
    <source>
        <strain evidence="9">676</strain>
    </source>
</reference>
<evidence type="ECO:0000256" key="4">
    <source>
        <dbReference type="ARBA" id="ARBA00023136"/>
    </source>
</evidence>
<protein>
    <submittedName>
        <fullName evidence="9">RagB/SusD family nutrient uptake outer membrane protein</fullName>
    </submittedName>
</protein>